<evidence type="ECO:0000313" key="3">
    <source>
        <dbReference type="Proteomes" id="UP000054935"/>
    </source>
</evidence>
<dbReference type="STRING" id="441103.TRN7648_04035"/>
<dbReference type="AlphaFoldDB" id="A0A0P1GKC7"/>
<dbReference type="Proteomes" id="UP000054935">
    <property type="component" value="Unassembled WGS sequence"/>
</dbReference>
<accession>A0A0P1GKC7</accession>
<keyword evidence="1" id="KW-0812">Transmembrane</keyword>
<feature type="transmembrane region" description="Helical" evidence="1">
    <location>
        <begin position="48"/>
        <end position="68"/>
    </location>
</feature>
<dbReference type="EMBL" id="CYSE01000014">
    <property type="protein sequence ID" value="CUH82493.1"/>
    <property type="molecule type" value="Genomic_DNA"/>
</dbReference>
<reference evidence="2 3" key="1">
    <citation type="submission" date="2015-09" db="EMBL/GenBank/DDBJ databases">
        <authorList>
            <consortium name="Swine Surveillance"/>
        </authorList>
    </citation>
    <scope>NUCLEOTIDE SEQUENCE [LARGE SCALE GENOMIC DNA]</scope>
    <source>
        <strain evidence="2 3">CECT 7648</strain>
    </source>
</reference>
<dbReference type="OrthoDB" id="7667463at2"/>
<dbReference type="RefSeq" id="WP_058249386.1">
    <property type="nucleotide sequence ID" value="NZ_CYSE01000014.1"/>
</dbReference>
<keyword evidence="3" id="KW-1185">Reference proteome</keyword>
<evidence type="ECO:0000313" key="2">
    <source>
        <dbReference type="EMBL" id="CUH82493.1"/>
    </source>
</evidence>
<sequence>MSKFAGYGAAGLSLLWAIVHTFLGGPEIAAPLLASDLPQVVRATAWMVWHMTTGVLFLLALGFALATYLSARSALVTLTALSATLMCAGIFALFKTGTDIATLPQALLFLPVLLLGLAAIRPLAPVRTIA</sequence>
<feature type="transmembrane region" description="Helical" evidence="1">
    <location>
        <begin position="75"/>
        <end position="94"/>
    </location>
</feature>
<keyword evidence="1" id="KW-0472">Membrane</keyword>
<keyword evidence="1" id="KW-1133">Transmembrane helix</keyword>
<feature type="transmembrane region" description="Helical" evidence="1">
    <location>
        <begin position="106"/>
        <end position="124"/>
    </location>
</feature>
<name>A0A0P1GKC7_9RHOB</name>
<protein>
    <submittedName>
        <fullName evidence="2">Uncharacterized protein</fullName>
    </submittedName>
</protein>
<organism evidence="2 3">
    <name type="scientific">Tropicibacter naphthalenivorans</name>
    <dbReference type="NCBI Taxonomy" id="441103"/>
    <lineage>
        <taxon>Bacteria</taxon>
        <taxon>Pseudomonadati</taxon>
        <taxon>Pseudomonadota</taxon>
        <taxon>Alphaproteobacteria</taxon>
        <taxon>Rhodobacterales</taxon>
        <taxon>Roseobacteraceae</taxon>
        <taxon>Tropicibacter</taxon>
    </lineage>
</organism>
<gene>
    <name evidence="2" type="ORF">TRN7648_04035</name>
</gene>
<proteinExistence type="predicted"/>
<evidence type="ECO:0000256" key="1">
    <source>
        <dbReference type="SAM" id="Phobius"/>
    </source>
</evidence>